<evidence type="ECO:0000256" key="6">
    <source>
        <dbReference type="ARBA" id="ARBA00022679"/>
    </source>
</evidence>
<feature type="binding site" evidence="19">
    <location>
        <position position="848"/>
    </location>
    <ligand>
        <name>ATP</name>
        <dbReference type="ChEBI" id="CHEBI:30616"/>
    </ligand>
</feature>
<dbReference type="InterPro" id="IPR013783">
    <property type="entry name" value="Ig-like_fold"/>
</dbReference>
<dbReference type="InterPro" id="IPR050122">
    <property type="entry name" value="RTK"/>
</dbReference>
<keyword evidence="13" id="KW-0829">Tyrosine-protein kinase</keyword>
<evidence type="ECO:0000256" key="15">
    <source>
        <dbReference type="ARBA" id="ARBA00023170"/>
    </source>
</evidence>
<dbReference type="RefSeq" id="XP_065668909.1">
    <property type="nucleotide sequence ID" value="XM_065812837.1"/>
</dbReference>
<dbReference type="Gene3D" id="2.60.40.10">
    <property type="entry name" value="Immunoglobulins"/>
    <property type="match status" value="7"/>
</dbReference>
<name>A0ABM4D3S2_HYDVU</name>
<sequence>MLKFLTIVLCFSKMSAIPSDGILKFISTAWIFGNNSALPPMKFMDKDDSLIISCETNDPDAKVNLWRKKSGSSPAISAQEFFKDRLSEKNQTFVIKYLTVTDSGIYYCKASNQQTQNLELKLGDLVVSNSYSDRIPEIFPQPENNTLSIESNGNKNITCKTIGAAGLDASYLTWYKIVGNVPVPVDKSQVVRQEDSIQSQIIDIEILMFKNFQVSDGGKFVCERKVRDKKATSTFINIVLEPDRAPVVQFPFQNSSLIVLNVDDKSFQISCLVSGSPKPRRQWLKDDKVVQNCVDDSEFCHLYINGVSYPKDNGLFICVGENTVGKGSKSVFIQVNVPIKLKKQQQTAIANTHDLKAIYCEVQKGNPLPVFTWEVKSKSCDTTNPRCDIAAEWTSVLEQYPGKSDRSNFSYIFSEESEASYKCLAQNDFSKDESIISVVRTDTTTPEFTFYPFKNEVLNEEDKFYLKCETSQSRYESSVLKKGDQVLNAKSTINFMAMVLEYEISSVSMADAGNYECIGKLKQGNVTKLLRNIVVQKLIKPSIDNFNDLTFFQNVEKNRELRCNASGNPQPKVTWKRNGILLNDIPNLKSIESCKHSTDGIYIMENNVIILCNLKFKEHDGMYECTASNKVGVISKVMNLTIKAKPAILKSEIVFMAPSSLQLTCVSLANPPANVTWYKLNQKNQTFYLSSQMVAIQYTIENIDSRNSDSYMCTAANELGKIENIVTVKPSISDKMIGSIKRETLIGVLIPAILILLVAFIGIVLYRNHLKNKYALYLAPDKDYVIDPDRTLFEQSGELPYDTAWEFPRDRLKFIKTLGSGAFGEVWLAEAEGINDFRPRDLSTAAIKQRKLMKKQSRRYTNLTIRYKKNINSSKIELEKTMVAVKTLKEDASEAEYKDLATELKILIHLGEHKNIVNLLGACTTKGEKLHVILECCPGGNLLNFLRSKREVFKPFWFKKELDMENEFTFIDLLMIAYQVSKGMDFLQSRKCVHRDLAARNVLVGPDYVMKVADFGLARDIYKNEFYLKETTGLLPVKWMAPESLFDKIYTSNSDVWSYGILLWEVYTLGGSPYPGLPTEELFSFLEDGRRMDCPEICPKAIYEIMLDCWKKSPYDRPLFAQITERLNNLLKQNVASSCDYLLDCDYPNGNNYLTPTNFPRKKSSDYLVDEKISPKKRNYVSEPNQRLLAEEEDMTDSALPPLPTYGDGYTPMNAETYKFPRNFKYDKEVCV</sequence>
<evidence type="ECO:0000256" key="8">
    <source>
        <dbReference type="ARBA" id="ARBA00022741"/>
    </source>
</evidence>
<dbReference type="InterPro" id="IPR001245">
    <property type="entry name" value="Ser-Thr/Tyr_kinase_cat_dom"/>
</dbReference>
<dbReference type="PROSITE" id="PS50835">
    <property type="entry name" value="IG_LIKE"/>
    <property type="match status" value="6"/>
</dbReference>
<organism evidence="25 27">
    <name type="scientific">Hydra vulgaris</name>
    <name type="common">Hydra</name>
    <name type="synonym">Hydra attenuata</name>
    <dbReference type="NCBI Taxonomy" id="6087"/>
    <lineage>
        <taxon>Eukaryota</taxon>
        <taxon>Metazoa</taxon>
        <taxon>Cnidaria</taxon>
        <taxon>Hydrozoa</taxon>
        <taxon>Hydroidolina</taxon>
        <taxon>Anthoathecata</taxon>
        <taxon>Aplanulata</taxon>
        <taxon>Hydridae</taxon>
        <taxon>Hydra</taxon>
    </lineage>
</organism>
<comment type="subcellular location">
    <subcellularLocation>
        <location evidence="1">Cell membrane</location>
        <topology evidence="1">Single-pass type I membrane protein</topology>
    </subcellularLocation>
    <subcellularLocation>
        <location evidence="20">Membrane</location>
        <topology evidence="20">Single-pass type I membrane protein</topology>
    </subcellularLocation>
</comment>
<evidence type="ECO:0000259" key="24">
    <source>
        <dbReference type="PROSITE" id="PS50835"/>
    </source>
</evidence>
<keyword evidence="14" id="KW-1015">Disulfide bond</keyword>
<dbReference type="PROSITE" id="PS00107">
    <property type="entry name" value="PROTEIN_KINASE_ATP"/>
    <property type="match status" value="1"/>
</dbReference>
<accession>A0ABM4D3S2</accession>
<dbReference type="SUPFAM" id="SSF56112">
    <property type="entry name" value="Protein kinase-like (PK-like)"/>
    <property type="match status" value="1"/>
</dbReference>
<dbReference type="InterPro" id="IPR007110">
    <property type="entry name" value="Ig-like_dom"/>
</dbReference>
<dbReference type="InterPro" id="IPR003598">
    <property type="entry name" value="Ig_sub2"/>
</dbReference>
<dbReference type="InterPro" id="IPR008266">
    <property type="entry name" value="Tyr_kinase_AS"/>
</dbReference>
<dbReference type="InterPro" id="IPR001824">
    <property type="entry name" value="Tyr_kinase_rcpt_3_CS"/>
</dbReference>
<evidence type="ECO:0000259" key="23">
    <source>
        <dbReference type="PROSITE" id="PS50011"/>
    </source>
</evidence>
<dbReference type="PROSITE" id="PS50011">
    <property type="entry name" value="PROTEIN_KINASE_DOM"/>
    <property type="match status" value="1"/>
</dbReference>
<keyword evidence="25" id="KW-1185">Reference proteome</keyword>
<proteinExistence type="inferred from homology"/>
<keyword evidence="11 21" id="KW-1133">Transmembrane helix</keyword>
<feature type="domain" description="Ig-like" evidence="24">
    <location>
        <begin position="541"/>
        <end position="641"/>
    </location>
</feature>
<keyword evidence="8 19" id="KW-0547">Nucleotide-binding</keyword>
<keyword evidence="10 19" id="KW-0067">ATP-binding</keyword>
<dbReference type="Proteomes" id="UP001652625">
    <property type="component" value="Chromosome 12"/>
</dbReference>
<keyword evidence="12 21" id="KW-0472">Membrane</keyword>
<evidence type="ECO:0000256" key="3">
    <source>
        <dbReference type="ARBA" id="ARBA00022473"/>
    </source>
</evidence>
<keyword evidence="7 20" id="KW-0812">Transmembrane</keyword>
<comment type="similarity">
    <text evidence="20">Belongs to the protein kinase superfamily. Tyr protein kinase family. CSF-1/PDGF receptor subfamily.</text>
</comment>
<dbReference type="GeneID" id="100205025"/>
<evidence type="ECO:0000256" key="17">
    <source>
        <dbReference type="ARBA" id="ARBA00023319"/>
    </source>
</evidence>
<dbReference type="CDD" id="cd00096">
    <property type="entry name" value="Ig"/>
    <property type="match status" value="3"/>
</dbReference>
<keyword evidence="5" id="KW-0597">Phosphoprotein</keyword>
<dbReference type="InterPro" id="IPR020635">
    <property type="entry name" value="Tyr_kinase_cat_dom"/>
</dbReference>
<keyword evidence="6" id="KW-0808">Transferase</keyword>
<dbReference type="RefSeq" id="XP_065668908.1">
    <property type="nucleotide sequence ID" value="XM_065812836.1"/>
</dbReference>
<dbReference type="Pfam" id="PF13927">
    <property type="entry name" value="Ig_3"/>
    <property type="match status" value="2"/>
</dbReference>
<dbReference type="SMART" id="SM00408">
    <property type="entry name" value="IGc2"/>
    <property type="match status" value="5"/>
</dbReference>
<feature type="domain" description="Protein kinase" evidence="23">
    <location>
        <begin position="812"/>
        <end position="1131"/>
    </location>
</feature>
<dbReference type="SMART" id="SM00219">
    <property type="entry name" value="TyrKc"/>
    <property type="match status" value="1"/>
</dbReference>
<dbReference type="EC" id="2.7.10.1" evidence="2"/>
<evidence type="ECO:0000256" key="5">
    <source>
        <dbReference type="ARBA" id="ARBA00022553"/>
    </source>
</evidence>
<dbReference type="Gene3D" id="3.30.200.20">
    <property type="entry name" value="Phosphorylase Kinase, domain 1"/>
    <property type="match status" value="2"/>
</dbReference>
<dbReference type="PROSITE" id="PS00109">
    <property type="entry name" value="PROTEIN_KINASE_TYR"/>
    <property type="match status" value="1"/>
</dbReference>
<dbReference type="InterPro" id="IPR003599">
    <property type="entry name" value="Ig_sub"/>
</dbReference>
<feature type="signal peptide" evidence="22">
    <location>
        <begin position="1"/>
        <end position="16"/>
    </location>
</feature>
<feature type="domain" description="Ig-like" evidence="24">
    <location>
        <begin position="338"/>
        <end position="437"/>
    </location>
</feature>
<dbReference type="PROSITE" id="PS00240">
    <property type="entry name" value="RECEPTOR_TYR_KIN_III"/>
    <property type="match status" value="1"/>
</dbReference>
<evidence type="ECO:0000256" key="9">
    <source>
        <dbReference type="ARBA" id="ARBA00022777"/>
    </source>
</evidence>
<protein>
    <recommendedName>
        <fullName evidence="2">receptor protein-tyrosine kinase</fullName>
        <ecNumber evidence="2">2.7.10.1</ecNumber>
    </recommendedName>
</protein>
<keyword evidence="22" id="KW-0732">Signal</keyword>
<evidence type="ECO:0000256" key="13">
    <source>
        <dbReference type="ARBA" id="ARBA00023137"/>
    </source>
</evidence>
<evidence type="ECO:0000256" key="19">
    <source>
        <dbReference type="PROSITE-ProRule" id="PRU10141"/>
    </source>
</evidence>
<dbReference type="InterPro" id="IPR017441">
    <property type="entry name" value="Protein_kinase_ATP_BS"/>
</dbReference>
<dbReference type="Pfam" id="PF07679">
    <property type="entry name" value="I-set"/>
    <property type="match status" value="1"/>
</dbReference>
<evidence type="ECO:0000256" key="14">
    <source>
        <dbReference type="ARBA" id="ARBA00023157"/>
    </source>
</evidence>
<keyword evidence="15 20" id="KW-0675">Receptor</keyword>
<keyword evidence="4" id="KW-1003">Cell membrane</keyword>
<dbReference type="InterPro" id="IPR013098">
    <property type="entry name" value="Ig_I-set"/>
</dbReference>
<evidence type="ECO:0000256" key="21">
    <source>
        <dbReference type="SAM" id="Phobius"/>
    </source>
</evidence>
<feature type="domain" description="Ig-like" evidence="24">
    <location>
        <begin position="18"/>
        <end position="119"/>
    </location>
</feature>
<feature type="domain" description="Ig-like" evidence="24">
    <location>
        <begin position="136"/>
        <end position="233"/>
    </location>
</feature>
<comment type="catalytic activity">
    <reaction evidence="18">
        <text>L-tyrosyl-[protein] + ATP = O-phospho-L-tyrosyl-[protein] + ADP + H(+)</text>
        <dbReference type="Rhea" id="RHEA:10596"/>
        <dbReference type="Rhea" id="RHEA-COMP:10136"/>
        <dbReference type="Rhea" id="RHEA-COMP:20101"/>
        <dbReference type="ChEBI" id="CHEBI:15378"/>
        <dbReference type="ChEBI" id="CHEBI:30616"/>
        <dbReference type="ChEBI" id="CHEBI:46858"/>
        <dbReference type="ChEBI" id="CHEBI:61978"/>
        <dbReference type="ChEBI" id="CHEBI:456216"/>
        <dbReference type="EC" id="2.7.10.1"/>
    </reaction>
</comment>
<keyword evidence="16" id="KW-0325">Glycoprotein</keyword>
<evidence type="ECO:0000313" key="26">
    <source>
        <dbReference type="RefSeq" id="XP_065668908.1"/>
    </source>
</evidence>
<dbReference type="Pfam" id="PF00047">
    <property type="entry name" value="ig"/>
    <property type="match status" value="1"/>
</dbReference>
<dbReference type="SUPFAM" id="SSF48726">
    <property type="entry name" value="Immunoglobulin"/>
    <property type="match status" value="5"/>
</dbReference>
<evidence type="ECO:0000256" key="4">
    <source>
        <dbReference type="ARBA" id="ARBA00022475"/>
    </source>
</evidence>
<evidence type="ECO:0000256" key="20">
    <source>
        <dbReference type="RuleBase" id="RU000311"/>
    </source>
</evidence>
<feature type="domain" description="Ig-like" evidence="24">
    <location>
        <begin position="646"/>
        <end position="733"/>
    </location>
</feature>
<reference evidence="26 27" key="1">
    <citation type="submission" date="2025-05" db="UniProtKB">
        <authorList>
            <consortium name="RefSeq"/>
        </authorList>
    </citation>
    <scope>IDENTIFICATION</scope>
</reference>
<keyword evidence="17 20" id="KW-0393">Immunoglobulin domain</keyword>
<evidence type="ECO:0000313" key="25">
    <source>
        <dbReference type="Proteomes" id="UP001652625"/>
    </source>
</evidence>
<dbReference type="SMART" id="SM00409">
    <property type="entry name" value="IG"/>
    <property type="match status" value="6"/>
</dbReference>
<evidence type="ECO:0000256" key="2">
    <source>
        <dbReference type="ARBA" id="ARBA00011902"/>
    </source>
</evidence>
<dbReference type="PRINTS" id="PR00109">
    <property type="entry name" value="TYRKINASE"/>
</dbReference>
<evidence type="ECO:0000256" key="7">
    <source>
        <dbReference type="ARBA" id="ARBA00022692"/>
    </source>
</evidence>
<dbReference type="Pfam" id="PF07714">
    <property type="entry name" value="PK_Tyr_Ser-Thr"/>
    <property type="match status" value="1"/>
</dbReference>
<evidence type="ECO:0000256" key="10">
    <source>
        <dbReference type="ARBA" id="ARBA00022840"/>
    </source>
</evidence>
<evidence type="ECO:0000256" key="18">
    <source>
        <dbReference type="ARBA" id="ARBA00051243"/>
    </source>
</evidence>
<keyword evidence="3" id="KW-0217">Developmental protein</keyword>
<dbReference type="PIRSF" id="PIRSF000615">
    <property type="entry name" value="TyrPK_CSF1-R"/>
    <property type="match status" value="1"/>
</dbReference>
<evidence type="ECO:0000256" key="1">
    <source>
        <dbReference type="ARBA" id="ARBA00004251"/>
    </source>
</evidence>
<dbReference type="InterPro" id="IPR000719">
    <property type="entry name" value="Prot_kinase_dom"/>
</dbReference>
<feature type="chain" id="PRO_5045026004" description="receptor protein-tyrosine kinase" evidence="22">
    <location>
        <begin position="17"/>
        <end position="1232"/>
    </location>
</feature>
<evidence type="ECO:0000256" key="22">
    <source>
        <dbReference type="SAM" id="SignalP"/>
    </source>
</evidence>
<dbReference type="InterPro" id="IPR013151">
    <property type="entry name" value="Immunoglobulin_dom"/>
</dbReference>
<evidence type="ECO:0000256" key="12">
    <source>
        <dbReference type="ARBA" id="ARBA00023136"/>
    </source>
</evidence>
<dbReference type="InterPro" id="IPR011009">
    <property type="entry name" value="Kinase-like_dom_sf"/>
</dbReference>
<dbReference type="PANTHER" id="PTHR24416:SF600">
    <property type="entry name" value="PDGF- AND VEGF-RECEPTOR RELATED, ISOFORM J"/>
    <property type="match status" value="1"/>
</dbReference>
<keyword evidence="9" id="KW-0418">Kinase</keyword>
<dbReference type="InterPro" id="IPR036179">
    <property type="entry name" value="Ig-like_dom_sf"/>
</dbReference>
<evidence type="ECO:0000256" key="16">
    <source>
        <dbReference type="ARBA" id="ARBA00023180"/>
    </source>
</evidence>
<gene>
    <name evidence="26 27" type="primary">LOC100205025</name>
</gene>
<dbReference type="Gene3D" id="1.10.510.10">
    <property type="entry name" value="Transferase(Phosphotransferase) domain 1"/>
    <property type="match status" value="1"/>
</dbReference>
<evidence type="ECO:0000313" key="27">
    <source>
        <dbReference type="RefSeq" id="XP_065668909.1"/>
    </source>
</evidence>
<feature type="transmembrane region" description="Helical" evidence="21">
    <location>
        <begin position="745"/>
        <end position="766"/>
    </location>
</feature>
<evidence type="ECO:0000256" key="11">
    <source>
        <dbReference type="ARBA" id="ARBA00022989"/>
    </source>
</evidence>
<feature type="domain" description="Ig-like" evidence="24">
    <location>
        <begin position="246"/>
        <end position="334"/>
    </location>
</feature>
<dbReference type="PANTHER" id="PTHR24416">
    <property type="entry name" value="TYROSINE-PROTEIN KINASE RECEPTOR"/>
    <property type="match status" value="1"/>
</dbReference>